<dbReference type="GO" id="GO:0007160">
    <property type="term" value="P:cell-matrix adhesion"/>
    <property type="evidence" value="ECO:0007669"/>
    <property type="project" value="InterPro"/>
</dbReference>
<evidence type="ECO:0000313" key="2">
    <source>
        <dbReference type="EMBL" id="RUS73206.1"/>
    </source>
</evidence>
<keyword evidence="1" id="KW-0732">Signal</keyword>
<dbReference type="PANTHER" id="PTHR10697">
    <property type="entry name" value="MAMMALIAN EPENDYMIN-RELATED PROTEIN 1"/>
    <property type="match status" value="1"/>
</dbReference>
<name>A0A3S0ZEK9_ELYCH</name>
<dbReference type="GO" id="GO:0005576">
    <property type="term" value="C:extracellular region"/>
    <property type="evidence" value="ECO:0007669"/>
    <property type="project" value="InterPro"/>
</dbReference>
<evidence type="ECO:0008006" key="4">
    <source>
        <dbReference type="Google" id="ProtNLM"/>
    </source>
</evidence>
<dbReference type="OrthoDB" id="6084362at2759"/>
<dbReference type="Pfam" id="PF00811">
    <property type="entry name" value="Ependymin"/>
    <property type="match status" value="1"/>
</dbReference>
<feature type="signal peptide" evidence="1">
    <location>
        <begin position="1"/>
        <end position="15"/>
    </location>
</feature>
<dbReference type="Proteomes" id="UP000271974">
    <property type="component" value="Unassembled WGS sequence"/>
</dbReference>
<reference evidence="2 3" key="1">
    <citation type="submission" date="2019-01" db="EMBL/GenBank/DDBJ databases">
        <title>A draft genome assembly of the solar-powered sea slug Elysia chlorotica.</title>
        <authorList>
            <person name="Cai H."/>
            <person name="Li Q."/>
            <person name="Fang X."/>
            <person name="Li J."/>
            <person name="Curtis N.E."/>
            <person name="Altenburger A."/>
            <person name="Shibata T."/>
            <person name="Feng M."/>
            <person name="Maeda T."/>
            <person name="Schwartz J.A."/>
            <person name="Shigenobu S."/>
            <person name="Lundholm N."/>
            <person name="Nishiyama T."/>
            <person name="Yang H."/>
            <person name="Hasebe M."/>
            <person name="Li S."/>
            <person name="Pierce S.K."/>
            <person name="Wang J."/>
        </authorList>
    </citation>
    <scope>NUCLEOTIDE SEQUENCE [LARGE SCALE GENOMIC DNA]</scope>
    <source>
        <strain evidence="2">EC2010</strain>
        <tissue evidence="2">Whole organism of an adult</tissue>
    </source>
</reference>
<comment type="caution">
    <text evidence="2">The sequence shown here is derived from an EMBL/GenBank/DDBJ whole genome shotgun (WGS) entry which is preliminary data.</text>
</comment>
<feature type="chain" id="PRO_5018638478" description="Mammalian ependymin-related protein 1" evidence="1">
    <location>
        <begin position="16"/>
        <end position="195"/>
    </location>
</feature>
<dbReference type="InterPro" id="IPR001299">
    <property type="entry name" value="Ependymin"/>
</dbReference>
<dbReference type="GO" id="GO:0005509">
    <property type="term" value="F:calcium ion binding"/>
    <property type="evidence" value="ECO:0007669"/>
    <property type="project" value="InterPro"/>
</dbReference>
<evidence type="ECO:0000256" key="1">
    <source>
        <dbReference type="SAM" id="SignalP"/>
    </source>
</evidence>
<protein>
    <recommendedName>
        <fullName evidence="4">Mammalian ependymin-related protein 1</fullName>
    </recommendedName>
</protein>
<dbReference type="PANTHER" id="PTHR10697:SF1">
    <property type="entry name" value="MAMMALIAN EPENDYMIN-RELATED PROTEIN 1"/>
    <property type="match status" value="1"/>
</dbReference>
<proteinExistence type="predicted"/>
<dbReference type="AlphaFoldDB" id="A0A3S0ZEK9"/>
<evidence type="ECO:0000313" key="3">
    <source>
        <dbReference type="Proteomes" id="UP000271974"/>
    </source>
</evidence>
<gene>
    <name evidence="2" type="ORF">EGW08_019028</name>
</gene>
<keyword evidence="3" id="KW-1185">Reference proteome</keyword>
<sequence length="195" mass="22018">MLALLCLALVAGTMAQVPVTCPGPKQFEGRFRRYERERAGRGLVKGFIGYDETQRRIRVIEEQREQKEDSAYEYLIIYEQNLEYRVDLHTRKCNITQPREPFRPIGVPPEAKFMFEGVIGAAGVPGQTVTVAGFGGQFEGNEYEVSVTYPNCFPVTRGFKGKDGNLDLTTFYDLTNGISDPELFFPPKECIVGHH</sequence>
<accession>A0A3S0ZEK9</accession>
<organism evidence="2 3">
    <name type="scientific">Elysia chlorotica</name>
    <name type="common">Eastern emerald elysia</name>
    <name type="synonym">Sea slug</name>
    <dbReference type="NCBI Taxonomy" id="188477"/>
    <lineage>
        <taxon>Eukaryota</taxon>
        <taxon>Metazoa</taxon>
        <taxon>Spiralia</taxon>
        <taxon>Lophotrochozoa</taxon>
        <taxon>Mollusca</taxon>
        <taxon>Gastropoda</taxon>
        <taxon>Heterobranchia</taxon>
        <taxon>Euthyneura</taxon>
        <taxon>Panpulmonata</taxon>
        <taxon>Sacoglossa</taxon>
        <taxon>Placobranchoidea</taxon>
        <taxon>Plakobranchidae</taxon>
        <taxon>Elysia</taxon>
    </lineage>
</organism>
<dbReference type="GO" id="GO:0005764">
    <property type="term" value="C:lysosome"/>
    <property type="evidence" value="ECO:0007669"/>
    <property type="project" value="TreeGrafter"/>
</dbReference>
<dbReference type="EMBL" id="RQTK01000965">
    <property type="protein sequence ID" value="RUS73206.1"/>
    <property type="molecule type" value="Genomic_DNA"/>
</dbReference>